<accession>A0A401J263</accession>
<name>A0A249MZQ8_SPHXE</name>
<reference evidence="2 4" key="1">
    <citation type="submission" date="2014-12" db="EMBL/GenBank/DDBJ databases">
        <title>Whole genome sequencing of Sphingobium xenophagum OW59.</title>
        <authorList>
            <person name="Ohta Y."/>
            <person name="Nishi S."/>
            <person name="Hatada Y."/>
        </authorList>
    </citation>
    <scope>NUCLEOTIDE SEQUENCE [LARGE SCALE GENOMIC DNA]</scope>
    <source>
        <strain evidence="2 4">OW59</strain>
    </source>
</reference>
<evidence type="ECO:0000313" key="4">
    <source>
        <dbReference type="Proteomes" id="UP000290975"/>
    </source>
</evidence>
<organism evidence="1 3">
    <name type="scientific">Sphingobium xenophagum</name>
    <dbReference type="NCBI Taxonomy" id="121428"/>
    <lineage>
        <taxon>Bacteria</taxon>
        <taxon>Pseudomonadati</taxon>
        <taxon>Pseudomonadota</taxon>
        <taxon>Alphaproteobacteria</taxon>
        <taxon>Sphingomonadales</taxon>
        <taxon>Sphingomonadaceae</taxon>
        <taxon>Sphingobium</taxon>
    </lineage>
</organism>
<dbReference type="Proteomes" id="UP000217141">
    <property type="component" value="Plasmid p2"/>
</dbReference>
<sequence length="87" mass="9027">MAKAVSLVLATVNAPYGANLSAHQLAALIADPKSASDFNAPVFSFFSEVSPALQLQFVEEMGVDADKVCAVADQFSHLSGYALPLAA</sequence>
<dbReference type="EMBL" id="BBQY01000005">
    <property type="protein sequence ID" value="GBH30722.1"/>
    <property type="molecule type" value="Genomic_DNA"/>
</dbReference>
<proteinExistence type="predicted"/>
<dbReference type="EMBL" id="CP022748">
    <property type="protein sequence ID" value="ASY46752.1"/>
    <property type="molecule type" value="Genomic_DNA"/>
</dbReference>
<gene>
    <name evidence="1" type="ORF">CJD35_19860</name>
    <name evidence="2" type="ORF">MBESOW_P1977</name>
</gene>
<accession>A0A249MZQ8</accession>
<reference evidence="1 3" key="2">
    <citation type="submission" date="2017-08" db="EMBL/GenBank/DDBJ databases">
        <title>Whole Genome Sequence of Sphingobium hydrophobicum C1: Insights into Adaption to the Electronic-waste Contaminated Sediment.</title>
        <authorList>
            <person name="Song D."/>
            <person name="Chen X."/>
            <person name="Xu M."/>
        </authorList>
    </citation>
    <scope>NUCLEOTIDE SEQUENCE [LARGE SCALE GENOMIC DNA]</scope>
    <source>
        <strain evidence="1 3">C1</strain>
        <plasmid evidence="1 3">p2</plasmid>
    </source>
</reference>
<evidence type="ECO:0000313" key="2">
    <source>
        <dbReference type="EMBL" id="GBH30722.1"/>
    </source>
</evidence>
<keyword evidence="1" id="KW-0614">Plasmid</keyword>
<dbReference type="STRING" id="1192759.GCA_000277525_03999"/>
<dbReference type="RefSeq" id="WP_011950418.1">
    <property type="nucleotide sequence ID" value="NZ_CP076559.1"/>
</dbReference>
<evidence type="ECO:0000313" key="3">
    <source>
        <dbReference type="Proteomes" id="UP000217141"/>
    </source>
</evidence>
<dbReference type="KEGG" id="shyd:CJD35_19860"/>
<dbReference type="Proteomes" id="UP000290975">
    <property type="component" value="Unassembled WGS sequence"/>
</dbReference>
<geneLocation type="plasmid" evidence="1 3">
    <name>p2</name>
</geneLocation>
<dbReference type="AlphaFoldDB" id="A0A249MZQ8"/>
<protein>
    <submittedName>
        <fullName evidence="1">Uncharacterized protein</fullName>
    </submittedName>
</protein>
<keyword evidence="4" id="KW-1185">Reference proteome</keyword>
<evidence type="ECO:0000313" key="1">
    <source>
        <dbReference type="EMBL" id="ASY46752.1"/>
    </source>
</evidence>